<name>A0ABZ2P2L7_9BRAD</name>
<dbReference type="Gene3D" id="2.60.120.10">
    <property type="entry name" value="Jelly Rolls"/>
    <property type="match status" value="1"/>
</dbReference>
<reference evidence="2" key="2">
    <citation type="submission" date="2024-03" db="EMBL/GenBank/DDBJ databases">
        <authorList>
            <person name="Bromfield E.S.P."/>
            <person name="Cloutier S."/>
        </authorList>
    </citation>
    <scope>NUCLEOTIDE SEQUENCE</scope>
    <source>
        <strain evidence="2">5S5</strain>
    </source>
</reference>
<accession>A0ABZ2P2L7</accession>
<reference evidence="2" key="1">
    <citation type="journal article" date="2021" name="Int. J. Syst. Evol. Microbiol.">
        <title>Bradyrhizobium septentrionale sp. nov. (sv. septentrionale) and Bradyrhizobium quebecense sp. nov. (sv. septentrionale) associated with legumes native to Canada possess rearranged symbiosis genes and numerous insertion sequences.</title>
        <authorList>
            <person name="Bromfield E.S.P."/>
            <person name="Cloutier S."/>
        </authorList>
    </citation>
    <scope>NUCLEOTIDE SEQUENCE</scope>
    <source>
        <strain evidence="2">5S5</strain>
    </source>
</reference>
<feature type="signal peptide" evidence="1">
    <location>
        <begin position="1"/>
        <end position="24"/>
    </location>
</feature>
<dbReference type="CDD" id="cd06989">
    <property type="entry name" value="cupin_DRT102"/>
    <property type="match status" value="1"/>
</dbReference>
<proteinExistence type="predicted"/>
<dbReference type="Proteomes" id="UP001432046">
    <property type="component" value="Chromosome"/>
</dbReference>
<evidence type="ECO:0000256" key="1">
    <source>
        <dbReference type="SAM" id="SignalP"/>
    </source>
</evidence>
<protein>
    <submittedName>
        <fullName evidence="2">Cupin domain-containing protein</fullName>
    </submittedName>
</protein>
<keyword evidence="1" id="KW-0732">Signal</keyword>
<dbReference type="EMBL" id="CP147711">
    <property type="protein sequence ID" value="WXC81478.1"/>
    <property type="molecule type" value="Genomic_DNA"/>
</dbReference>
<feature type="chain" id="PRO_5046449603" evidence="1">
    <location>
        <begin position="25"/>
        <end position="162"/>
    </location>
</feature>
<keyword evidence="3" id="KW-1185">Reference proteome</keyword>
<evidence type="ECO:0000313" key="2">
    <source>
        <dbReference type="EMBL" id="WXC81478.1"/>
    </source>
</evidence>
<dbReference type="RefSeq" id="WP_224496536.1">
    <property type="nucleotide sequence ID" value="NZ_CP088285.1"/>
</dbReference>
<gene>
    <name evidence="2" type="ORF">WDK88_07610</name>
</gene>
<organism evidence="2 3">
    <name type="scientific">Bradyrhizobium septentrionale</name>
    <dbReference type="NCBI Taxonomy" id="1404411"/>
    <lineage>
        <taxon>Bacteria</taxon>
        <taxon>Pseudomonadati</taxon>
        <taxon>Pseudomonadota</taxon>
        <taxon>Alphaproteobacteria</taxon>
        <taxon>Hyphomicrobiales</taxon>
        <taxon>Nitrobacteraceae</taxon>
        <taxon>Bradyrhizobium</taxon>
    </lineage>
</organism>
<dbReference type="InterPro" id="IPR014710">
    <property type="entry name" value="RmlC-like_jellyroll"/>
</dbReference>
<dbReference type="SUPFAM" id="SSF51182">
    <property type="entry name" value="RmlC-like cupins"/>
    <property type="match status" value="1"/>
</dbReference>
<dbReference type="InterPro" id="IPR011051">
    <property type="entry name" value="RmlC_Cupin_sf"/>
</dbReference>
<sequence>MTASNRAWRYLMMPLALVVPLALAGTLSVSSAAELNPAAVTYKLPDQIPWSPTDARGAQNAVVVGDPSKPGFYMVYTKWTKGNHFSHPHFHPNDRYIVVLKGTWWVGSGPKFDPDHGTVAMPAGSFVTHFGKQVHWDGAKDEDAVLLIMGEGPATSTEVEQK</sequence>
<evidence type="ECO:0000313" key="3">
    <source>
        <dbReference type="Proteomes" id="UP001432046"/>
    </source>
</evidence>